<evidence type="ECO:0000313" key="11">
    <source>
        <dbReference type="Proteomes" id="UP000822476"/>
    </source>
</evidence>
<dbReference type="Gene3D" id="3.40.640.10">
    <property type="entry name" value="Type I PLP-dependent aspartate aminotransferase-like (Major domain)"/>
    <property type="match status" value="1"/>
</dbReference>
<dbReference type="InterPro" id="IPR049704">
    <property type="entry name" value="Aminotrans_3_PPA_site"/>
</dbReference>
<dbReference type="InterPro" id="IPR015422">
    <property type="entry name" value="PyrdxlP-dep_Trfase_small"/>
</dbReference>
<keyword evidence="7 8" id="KW-0663">Pyridoxal phosphate</keyword>
<evidence type="ECO:0000256" key="7">
    <source>
        <dbReference type="ARBA" id="ARBA00022898"/>
    </source>
</evidence>
<sequence>MFSTYNLRSQSFKVLRLFGCKRSLTDWTDSIRKQTSLSEKIYSREDKYGAHNYHPLPVALSKGKGLYVWDVDGNKYMDFLSAYSSVNQGHCHPKLVKALTDQASLLTLTSRAFYNDVLGEYEEYITKLFGYDKILPMNTGVEAGETACKLARKWAYKVKGVPNNQARILFAEGNFWGRTLAAVSSSTDPSCYEGFGPYMPGFDIVPYDDLVALEEKMKDPNVCAFMVEPIQGEAGVRVPSDGYLREIRRLCDKYKVLFIADEVQTGLCRTGKRLCVDHENVRPDIVLLGKALSGGMMPVSAVLADDNVMLCIQPGEHGSTYGGNPIACKIAIAALKVLEEEHLAERAEKLGNVFRAELAKLPRSVVKAYRGKGLLNAIIIDESKYF</sequence>
<evidence type="ECO:0000256" key="9">
    <source>
        <dbReference type="RuleBase" id="RU365036"/>
    </source>
</evidence>
<dbReference type="GO" id="GO:0010121">
    <property type="term" value="P:L-arginine catabolic process to proline via ornithine"/>
    <property type="evidence" value="ECO:0007669"/>
    <property type="project" value="TreeGrafter"/>
</dbReference>
<reference evidence="10" key="1">
    <citation type="submission" date="2019-07" db="EMBL/GenBank/DDBJ databases">
        <title>Annotation for the trematode Paragonimus miyazaki's.</title>
        <authorList>
            <person name="Choi Y.-J."/>
        </authorList>
    </citation>
    <scope>NUCLEOTIDE SEQUENCE</scope>
    <source>
        <strain evidence="10">Japan</strain>
    </source>
</reference>
<dbReference type="PANTHER" id="PTHR11986:SF18">
    <property type="entry name" value="ORNITHINE AMINOTRANSFERASE, MITOCHONDRIAL"/>
    <property type="match status" value="1"/>
</dbReference>
<organism evidence="10 11">
    <name type="scientific">Paragonimus skrjabini miyazakii</name>
    <dbReference type="NCBI Taxonomy" id="59628"/>
    <lineage>
        <taxon>Eukaryota</taxon>
        <taxon>Metazoa</taxon>
        <taxon>Spiralia</taxon>
        <taxon>Lophotrochozoa</taxon>
        <taxon>Platyhelminthes</taxon>
        <taxon>Trematoda</taxon>
        <taxon>Digenea</taxon>
        <taxon>Plagiorchiida</taxon>
        <taxon>Troglotremata</taxon>
        <taxon>Troglotrematidae</taxon>
        <taxon>Paragonimus</taxon>
    </lineage>
</organism>
<dbReference type="PANTHER" id="PTHR11986">
    <property type="entry name" value="AMINOTRANSFERASE CLASS III"/>
    <property type="match status" value="1"/>
</dbReference>
<dbReference type="GO" id="GO:0030170">
    <property type="term" value="F:pyridoxal phosphate binding"/>
    <property type="evidence" value="ECO:0007669"/>
    <property type="project" value="InterPro"/>
</dbReference>
<dbReference type="GO" id="GO:0042802">
    <property type="term" value="F:identical protein binding"/>
    <property type="evidence" value="ECO:0007669"/>
    <property type="project" value="TreeGrafter"/>
</dbReference>
<accession>A0A8S9YTA6</accession>
<dbReference type="EMBL" id="JTDE01001859">
    <property type="protein sequence ID" value="KAF7258235.1"/>
    <property type="molecule type" value="Genomic_DNA"/>
</dbReference>
<dbReference type="GO" id="GO:0004587">
    <property type="term" value="F:ornithine aminotransferase activity"/>
    <property type="evidence" value="ECO:0007669"/>
    <property type="project" value="UniProtKB-EC"/>
</dbReference>
<comment type="pathway">
    <text evidence="2 9">Amino-acid biosynthesis; L-proline biosynthesis; L-glutamate 5-semialdehyde from L-ornithine: step 1/1.</text>
</comment>
<dbReference type="InterPro" id="IPR010164">
    <property type="entry name" value="Orn_aminotrans"/>
</dbReference>
<proteinExistence type="inferred from homology"/>
<dbReference type="Gene3D" id="3.90.1150.10">
    <property type="entry name" value="Aspartate Aminotransferase, domain 1"/>
    <property type="match status" value="1"/>
</dbReference>
<name>A0A8S9YTA6_9TREM</name>
<evidence type="ECO:0000313" key="10">
    <source>
        <dbReference type="EMBL" id="KAF7258235.1"/>
    </source>
</evidence>
<dbReference type="FunFam" id="3.40.640.10:FF:000011">
    <property type="entry name" value="Ornithine aminotransferase"/>
    <property type="match status" value="1"/>
</dbReference>
<protein>
    <recommendedName>
        <fullName evidence="4 9">Ornithine aminotransferase</fullName>
        <ecNumber evidence="4 9">2.6.1.13</ecNumber>
    </recommendedName>
</protein>
<evidence type="ECO:0000256" key="2">
    <source>
        <dbReference type="ARBA" id="ARBA00004998"/>
    </source>
</evidence>
<dbReference type="GO" id="GO:0005737">
    <property type="term" value="C:cytoplasm"/>
    <property type="evidence" value="ECO:0007669"/>
    <property type="project" value="TreeGrafter"/>
</dbReference>
<gene>
    <name evidence="10" type="ORF">EG68_04157</name>
</gene>
<evidence type="ECO:0000256" key="3">
    <source>
        <dbReference type="ARBA" id="ARBA00008954"/>
    </source>
</evidence>
<evidence type="ECO:0000256" key="1">
    <source>
        <dbReference type="ARBA" id="ARBA00001933"/>
    </source>
</evidence>
<dbReference type="GO" id="GO:0019544">
    <property type="term" value="P:L-arginine catabolic process to L-glutamate"/>
    <property type="evidence" value="ECO:0007669"/>
    <property type="project" value="TreeGrafter"/>
</dbReference>
<dbReference type="AlphaFoldDB" id="A0A8S9YTA6"/>
<dbReference type="NCBIfam" id="TIGR01885">
    <property type="entry name" value="Orn_aminotrans"/>
    <property type="match status" value="1"/>
</dbReference>
<comment type="caution">
    <text evidence="10">The sequence shown here is derived from an EMBL/GenBank/DDBJ whole genome shotgun (WGS) entry which is preliminary data.</text>
</comment>
<dbReference type="Pfam" id="PF00202">
    <property type="entry name" value="Aminotran_3"/>
    <property type="match status" value="1"/>
</dbReference>
<evidence type="ECO:0000256" key="8">
    <source>
        <dbReference type="RuleBase" id="RU003560"/>
    </source>
</evidence>
<comment type="cofactor">
    <cofactor evidence="1 9">
        <name>pyridoxal 5'-phosphate</name>
        <dbReference type="ChEBI" id="CHEBI:597326"/>
    </cofactor>
</comment>
<dbReference type="InterPro" id="IPR005814">
    <property type="entry name" value="Aminotrans_3"/>
</dbReference>
<dbReference type="PIRSF" id="PIRSF000521">
    <property type="entry name" value="Transaminase_4ab_Lys_Orn"/>
    <property type="match status" value="1"/>
</dbReference>
<dbReference type="InterPro" id="IPR050103">
    <property type="entry name" value="Class-III_PLP-dep_AT"/>
</dbReference>
<comment type="similarity">
    <text evidence="3 8">Belongs to the class-III pyridoxal-phosphate-dependent aminotransferase family.</text>
</comment>
<evidence type="ECO:0000256" key="4">
    <source>
        <dbReference type="ARBA" id="ARBA00012924"/>
    </source>
</evidence>
<dbReference type="PROSITE" id="PS00600">
    <property type="entry name" value="AA_TRANSFER_CLASS_3"/>
    <property type="match status" value="1"/>
</dbReference>
<dbReference type="SUPFAM" id="SSF53383">
    <property type="entry name" value="PLP-dependent transferases"/>
    <property type="match status" value="1"/>
</dbReference>
<dbReference type="Proteomes" id="UP000822476">
    <property type="component" value="Unassembled WGS sequence"/>
</dbReference>
<dbReference type="CDD" id="cd00610">
    <property type="entry name" value="OAT_like"/>
    <property type="match status" value="1"/>
</dbReference>
<evidence type="ECO:0000256" key="6">
    <source>
        <dbReference type="ARBA" id="ARBA00022679"/>
    </source>
</evidence>
<keyword evidence="11" id="KW-1185">Reference proteome</keyword>
<evidence type="ECO:0000256" key="5">
    <source>
        <dbReference type="ARBA" id="ARBA00022576"/>
    </source>
</evidence>
<dbReference type="EC" id="2.6.1.13" evidence="4 9"/>
<keyword evidence="5 9" id="KW-0032">Aminotransferase</keyword>
<keyword evidence="6 9" id="KW-0808">Transferase</keyword>
<comment type="catalytic activity">
    <reaction evidence="9">
        <text>a 2-oxocarboxylate + L-ornithine = L-glutamate 5-semialdehyde + an L-alpha-amino acid</text>
        <dbReference type="Rhea" id="RHEA:13877"/>
        <dbReference type="ChEBI" id="CHEBI:35179"/>
        <dbReference type="ChEBI" id="CHEBI:46911"/>
        <dbReference type="ChEBI" id="CHEBI:58066"/>
        <dbReference type="ChEBI" id="CHEBI:59869"/>
        <dbReference type="EC" id="2.6.1.13"/>
    </reaction>
</comment>
<dbReference type="InterPro" id="IPR015424">
    <property type="entry name" value="PyrdxlP-dep_Trfase"/>
</dbReference>
<dbReference type="OrthoDB" id="425114at2759"/>
<dbReference type="InterPro" id="IPR015421">
    <property type="entry name" value="PyrdxlP-dep_Trfase_major"/>
</dbReference>